<evidence type="ECO:0000313" key="1">
    <source>
        <dbReference type="EMBL" id="MCZ4089182.1"/>
    </source>
</evidence>
<organism evidence="1 2">
    <name type="scientific">Sinorhizobium psoraleae</name>
    <dbReference type="NCBI Taxonomy" id="520838"/>
    <lineage>
        <taxon>Bacteria</taxon>
        <taxon>Pseudomonadati</taxon>
        <taxon>Pseudomonadota</taxon>
        <taxon>Alphaproteobacteria</taxon>
        <taxon>Hyphomicrobiales</taxon>
        <taxon>Rhizobiaceae</taxon>
        <taxon>Sinorhizobium/Ensifer group</taxon>
        <taxon>Sinorhizobium</taxon>
    </lineage>
</organism>
<comment type="caution">
    <text evidence="1">The sequence shown here is derived from an EMBL/GenBank/DDBJ whole genome shotgun (WGS) entry which is preliminary data.</text>
</comment>
<sequence>MSASMSLSEDHKVSLPLAFGRQSEGGVTSHLTHSIYRESCQPRLRLKLSATYRFGEFGKGFHDPGAGFRAHEFDTRRRELFEPSDVSSCFREIDLVHKGSIGPSGNLASKLRASSTIRVTVCGRVTSDTMIAAEAPAT</sequence>
<reference evidence="1" key="1">
    <citation type="submission" date="2022-10" db="EMBL/GenBank/DDBJ databases">
        <title>Whole genome sequencing of three plant growth promoting bacteria isolated from Vachellia tortilis subsp. raddiana in Morocco.</title>
        <authorList>
            <person name="Hnini M."/>
            <person name="Zouagui R."/>
            <person name="Zouagui H."/>
            <person name="Chemao Elfihri M.-W."/>
            <person name="Ibrahimi A."/>
            <person name="Sbabou L."/>
            <person name="Aurag J."/>
        </authorList>
    </citation>
    <scope>NUCLEOTIDE SEQUENCE</scope>
    <source>
        <strain evidence="1">LMR678</strain>
    </source>
</reference>
<evidence type="ECO:0000313" key="2">
    <source>
        <dbReference type="Proteomes" id="UP001079430"/>
    </source>
</evidence>
<accession>A0ABT4KB44</accession>
<dbReference type="RefSeq" id="WP_269275829.1">
    <property type="nucleotide sequence ID" value="NZ_JAPVOI010000003.1"/>
</dbReference>
<gene>
    <name evidence="1" type="ORF">O3W52_03610</name>
</gene>
<protein>
    <submittedName>
        <fullName evidence="1">Uncharacterized protein</fullName>
    </submittedName>
</protein>
<dbReference type="EMBL" id="JAPVOI010000003">
    <property type="protein sequence ID" value="MCZ4089182.1"/>
    <property type="molecule type" value="Genomic_DNA"/>
</dbReference>
<name>A0ABT4KB44_9HYPH</name>
<proteinExistence type="predicted"/>
<keyword evidence="2" id="KW-1185">Reference proteome</keyword>
<dbReference type="Proteomes" id="UP001079430">
    <property type="component" value="Unassembled WGS sequence"/>
</dbReference>